<evidence type="ECO:0000256" key="8">
    <source>
        <dbReference type="ARBA" id="ARBA00023012"/>
    </source>
</evidence>
<proteinExistence type="predicted"/>
<keyword evidence="6 11" id="KW-0418">Kinase</keyword>
<evidence type="ECO:0000256" key="7">
    <source>
        <dbReference type="ARBA" id="ARBA00022840"/>
    </source>
</evidence>
<dbReference type="EC" id="2.7.13.3" evidence="2"/>
<dbReference type="Proteomes" id="UP001320603">
    <property type="component" value="Chromosome"/>
</dbReference>
<keyword evidence="4" id="KW-0808">Transferase</keyword>
<dbReference type="InterPro" id="IPR036890">
    <property type="entry name" value="HATPase_C_sf"/>
</dbReference>
<keyword evidence="8" id="KW-0902">Two-component regulatory system</keyword>
<reference evidence="11 12" key="1">
    <citation type="submission" date="2024-02" db="EMBL/GenBank/DDBJ databases">
        <title>Whole genome sequencing of Parabacteroides sp. AD58.</title>
        <authorList>
            <person name="Chaplin A.V."/>
            <person name="Pikina A.P."/>
            <person name="Sokolova S.R."/>
            <person name="Korostin D.O."/>
            <person name="Efimov B.A."/>
        </authorList>
    </citation>
    <scope>NUCLEOTIDE SEQUENCE [LARGE SCALE GENOMIC DNA]</scope>
    <source>
        <strain evidence="11 12">AD58</strain>
    </source>
</reference>
<keyword evidence="9" id="KW-1133">Transmembrane helix</keyword>
<keyword evidence="5" id="KW-0547">Nucleotide-binding</keyword>
<keyword evidence="7" id="KW-0067">ATP-binding</keyword>
<organism evidence="11 12">
    <name type="scientific">Parabacteroides absconsus</name>
    <dbReference type="NCBI Taxonomy" id="2951805"/>
    <lineage>
        <taxon>Bacteria</taxon>
        <taxon>Pseudomonadati</taxon>
        <taxon>Bacteroidota</taxon>
        <taxon>Bacteroidia</taxon>
        <taxon>Bacteroidales</taxon>
        <taxon>Tannerellaceae</taxon>
        <taxon>Parabacteroides</taxon>
    </lineage>
</organism>
<evidence type="ECO:0000256" key="4">
    <source>
        <dbReference type="ARBA" id="ARBA00022679"/>
    </source>
</evidence>
<dbReference type="Gene3D" id="3.30.565.10">
    <property type="entry name" value="Histidine kinase-like ATPase, C-terminal domain"/>
    <property type="match status" value="1"/>
</dbReference>
<protein>
    <recommendedName>
        <fullName evidence="2">histidine kinase</fullName>
        <ecNumber evidence="2">2.7.13.3</ecNumber>
    </recommendedName>
</protein>
<evidence type="ECO:0000256" key="6">
    <source>
        <dbReference type="ARBA" id="ARBA00022777"/>
    </source>
</evidence>
<dbReference type="InterPro" id="IPR004358">
    <property type="entry name" value="Sig_transdc_His_kin-like_C"/>
</dbReference>
<dbReference type="PROSITE" id="PS50109">
    <property type="entry name" value="HIS_KIN"/>
    <property type="match status" value="1"/>
</dbReference>
<dbReference type="InterPro" id="IPR003594">
    <property type="entry name" value="HATPase_dom"/>
</dbReference>
<keyword evidence="3" id="KW-0597">Phosphoprotein</keyword>
<keyword evidence="12" id="KW-1185">Reference proteome</keyword>
<dbReference type="PANTHER" id="PTHR43065">
    <property type="entry name" value="SENSOR HISTIDINE KINASE"/>
    <property type="match status" value="1"/>
</dbReference>
<dbReference type="PRINTS" id="PR00344">
    <property type="entry name" value="BCTRLSENSOR"/>
</dbReference>
<comment type="catalytic activity">
    <reaction evidence="1">
        <text>ATP + protein L-histidine = ADP + protein N-phospho-L-histidine.</text>
        <dbReference type="EC" id="2.7.13.3"/>
    </reaction>
</comment>
<evidence type="ECO:0000256" key="1">
    <source>
        <dbReference type="ARBA" id="ARBA00000085"/>
    </source>
</evidence>
<dbReference type="Pfam" id="PF02518">
    <property type="entry name" value="HATPase_c"/>
    <property type="match status" value="1"/>
</dbReference>
<keyword evidence="9" id="KW-0472">Membrane</keyword>
<dbReference type="EMBL" id="CP146284">
    <property type="protein sequence ID" value="WWV65296.1"/>
    <property type="molecule type" value="Genomic_DNA"/>
</dbReference>
<dbReference type="GO" id="GO:0016301">
    <property type="term" value="F:kinase activity"/>
    <property type="evidence" value="ECO:0007669"/>
    <property type="project" value="UniProtKB-KW"/>
</dbReference>
<dbReference type="PANTHER" id="PTHR43065:SF10">
    <property type="entry name" value="PEROXIDE STRESS-ACTIVATED HISTIDINE KINASE MAK3"/>
    <property type="match status" value="1"/>
</dbReference>
<feature type="transmembrane region" description="Helical" evidence="9">
    <location>
        <begin position="13"/>
        <end position="34"/>
    </location>
</feature>
<sequence length="385" mass="43627">MNSLYDSRQLLKYLFIVAAVVIAIASVFVSDLLIKDLAREERQKIEVWAEATRVLTSEDPSLNMNLILQIIQGNTAIPVMLCNDRDSVMNYKNIELPEKNVDEFLRKKVQELKKKKDPIVIDMEDGTYQYLYYDDSIILKRLLVYPYAQLTVMAVFILTAFLALASTKKAEQNKVWVGLSKETAHQLGTPISSLIAWLEYLKLKDVDPSLLAEMEKDVKRLEMIAERFSKIGSTPEPVPVNICESVRSALDYMETRISSKVKITVEAPDKPVMVLMNQALFAWVIENLCKNAVDAMEGQGSITFHIEEKGSKVRIDVTDTGKGILKSKFKTVFNPGYTTKKRGWGLGLSLVKRIIESYHGGKIYVKSSEIGKGTTFRIELKQIMR</sequence>
<evidence type="ECO:0000313" key="12">
    <source>
        <dbReference type="Proteomes" id="UP001320603"/>
    </source>
</evidence>
<evidence type="ECO:0000256" key="3">
    <source>
        <dbReference type="ARBA" id="ARBA00022553"/>
    </source>
</evidence>
<accession>A0ABZ2IIF5</accession>
<dbReference type="SMART" id="SM00387">
    <property type="entry name" value="HATPase_c"/>
    <property type="match status" value="1"/>
</dbReference>
<evidence type="ECO:0000256" key="2">
    <source>
        <dbReference type="ARBA" id="ARBA00012438"/>
    </source>
</evidence>
<evidence type="ECO:0000313" key="11">
    <source>
        <dbReference type="EMBL" id="WWV65296.1"/>
    </source>
</evidence>
<evidence type="ECO:0000259" key="10">
    <source>
        <dbReference type="PROSITE" id="PS50109"/>
    </source>
</evidence>
<evidence type="ECO:0000256" key="5">
    <source>
        <dbReference type="ARBA" id="ARBA00022741"/>
    </source>
</evidence>
<dbReference type="InterPro" id="IPR005467">
    <property type="entry name" value="His_kinase_dom"/>
</dbReference>
<gene>
    <name evidence="11" type="ORF">NEE14_009665</name>
</gene>
<name>A0ABZ2IIF5_9BACT</name>
<keyword evidence="9" id="KW-0812">Transmembrane</keyword>
<dbReference type="RefSeq" id="WP_251968210.1">
    <property type="nucleotide sequence ID" value="NZ_CP146284.1"/>
</dbReference>
<evidence type="ECO:0000256" key="9">
    <source>
        <dbReference type="SAM" id="Phobius"/>
    </source>
</evidence>
<dbReference type="SUPFAM" id="SSF55874">
    <property type="entry name" value="ATPase domain of HSP90 chaperone/DNA topoisomerase II/histidine kinase"/>
    <property type="match status" value="1"/>
</dbReference>
<feature type="domain" description="Histidine kinase" evidence="10">
    <location>
        <begin position="182"/>
        <end position="384"/>
    </location>
</feature>
<feature type="transmembrane region" description="Helical" evidence="9">
    <location>
        <begin position="142"/>
        <end position="165"/>
    </location>
</feature>